<dbReference type="AlphaFoldDB" id="A0A2P8EFC1"/>
<reference evidence="1 2" key="1">
    <citation type="submission" date="2018-03" db="EMBL/GenBank/DDBJ databases">
        <title>Genomic Encyclopedia of Archaeal and Bacterial Type Strains, Phase II (KMG-II): from individual species to whole genera.</title>
        <authorList>
            <person name="Goeker M."/>
        </authorList>
    </citation>
    <scope>NUCLEOTIDE SEQUENCE [LARGE SCALE GENOMIC DNA]</scope>
    <source>
        <strain evidence="1 2">DSM 45211</strain>
    </source>
</reference>
<gene>
    <name evidence="1" type="ORF">CLV30_101134</name>
</gene>
<organism evidence="1 2">
    <name type="scientific">Haloactinopolyspora alba</name>
    <dbReference type="NCBI Taxonomy" id="648780"/>
    <lineage>
        <taxon>Bacteria</taxon>
        <taxon>Bacillati</taxon>
        <taxon>Actinomycetota</taxon>
        <taxon>Actinomycetes</taxon>
        <taxon>Jiangellales</taxon>
        <taxon>Jiangellaceae</taxon>
        <taxon>Haloactinopolyspora</taxon>
    </lineage>
</organism>
<evidence type="ECO:0000313" key="2">
    <source>
        <dbReference type="Proteomes" id="UP000243528"/>
    </source>
</evidence>
<comment type="caution">
    <text evidence="1">The sequence shown here is derived from an EMBL/GenBank/DDBJ whole genome shotgun (WGS) entry which is preliminary data.</text>
</comment>
<protein>
    <submittedName>
        <fullName evidence="1">Uncharacterized protein</fullName>
    </submittedName>
</protein>
<sequence>MATDLSPFELTILRYYFTGSLAGDLVVAPDEVISWAGTVAAAGPSCGQVDRPTGPRGQASFCRTAMTVRTS</sequence>
<evidence type="ECO:0000313" key="1">
    <source>
        <dbReference type="EMBL" id="PSL08167.1"/>
    </source>
</evidence>
<dbReference type="RefSeq" id="WP_106535255.1">
    <property type="nucleotide sequence ID" value="NZ_ML142897.1"/>
</dbReference>
<accession>A0A2P8EFC1</accession>
<name>A0A2P8EFC1_9ACTN</name>
<dbReference type="EMBL" id="PYGE01000001">
    <property type="protein sequence ID" value="PSL08167.1"/>
    <property type="molecule type" value="Genomic_DNA"/>
</dbReference>
<dbReference type="Proteomes" id="UP000243528">
    <property type="component" value="Unassembled WGS sequence"/>
</dbReference>
<proteinExistence type="predicted"/>
<keyword evidence="2" id="KW-1185">Reference proteome</keyword>